<evidence type="ECO:0000313" key="1">
    <source>
        <dbReference type="EMBL" id="CAH0722776.1"/>
    </source>
</evidence>
<dbReference type="OrthoDB" id="7345370at2759"/>
<feature type="non-terminal residue" evidence="1">
    <location>
        <position position="82"/>
    </location>
</feature>
<keyword evidence="2" id="KW-1185">Reference proteome</keyword>
<evidence type="ECO:0000313" key="2">
    <source>
        <dbReference type="Proteomes" id="UP000838878"/>
    </source>
</evidence>
<reference evidence="1" key="1">
    <citation type="submission" date="2021-12" db="EMBL/GenBank/DDBJ databases">
        <authorList>
            <person name="Martin H S."/>
        </authorList>
    </citation>
    <scope>NUCLEOTIDE SEQUENCE</scope>
</reference>
<accession>A0A8J9YDZ9</accession>
<dbReference type="EMBL" id="OV170223">
    <property type="protein sequence ID" value="CAH0722776.1"/>
    <property type="molecule type" value="Genomic_DNA"/>
</dbReference>
<sequence length="82" mass="8687">MKCHLLDSLVSAECDDGVMCCSAIDDAGKHTRLLVWGLRRPPAPATYPAPCPGKCYTVVSASTNFGCITNTSPQTQLSTITV</sequence>
<dbReference type="AlphaFoldDB" id="A0A8J9YDZ9"/>
<name>A0A8J9YDZ9_9NEOP</name>
<gene>
    <name evidence="1" type="ORF">BINO364_LOCUS8673</name>
</gene>
<proteinExistence type="predicted"/>
<protein>
    <submittedName>
        <fullName evidence="1">Uncharacterized protein</fullName>
    </submittedName>
</protein>
<organism evidence="1 2">
    <name type="scientific">Brenthis ino</name>
    <name type="common">lesser marbled fritillary</name>
    <dbReference type="NCBI Taxonomy" id="405034"/>
    <lineage>
        <taxon>Eukaryota</taxon>
        <taxon>Metazoa</taxon>
        <taxon>Ecdysozoa</taxon>
        <taxon>Arthropoda</taxon>
        <taxon>Hexapoda</taxon>
        <taxon>Insecta</taxon>
        <taxon>Pterygota</taxon>
        <taxon>Neoptera</taxon>
        <taxon>Endopterygota</taxon>
        <taxon>Lepidoptera</taxon>
        <taxon>Glossata</taxon>
        <taxon>Ditrysia</taxon>
        <taxon>Papilionoidea</taxon>
        <taxon>Nymphalidae</taxon>
        <taxon>Heliconiinae</taxon>
        <taxon>Argynnini</taxon>
        <taxon>Brenthis</taxon>
    </lineage>
</organism>
<dbReference type="Proteomes" id="UP000838878">
    <property type="component" value="Chromosome 3"/>
</dbReference>